<protein>
    <submittedName>
        <fullName evidence="1">Uncharacterized protein</fullName>
    </submittedName>
</protein>
<reference evidence="1" key="1">
    <citation type="journal article" date="2015" name="Nature">
        <title>Complex archaea that bridge the gap between prokaryotes and eukaryotes.</title>
        <authorList>
            <person name="Spang A."/>
            <person name="Saw J.H."/>
            <person name="Jorgensen S.L."/>
            <person name="Zaremba-Niedzwiedzka K."/>
            <person name="Martijn J."/>
            <person name="Lind A.E."/>
            <person name="van Eijk R."/>
            <person name="Schleper C."/>
            <person name="Guy L."/>
            <person name="Ettema T.J."/>
        </authorList>
    </citation>
    <scope>NUCLEOTIDE SEQUENCE</scope>
</reference>
<sequence>MTRRCHHVWARKPNYTDRICMRCGEIKAMSEPIPPKARNWTPGYNVGRVTATRKSGCGCIITARGDTTLAEAQTFHFRQRRSCFKKATLFLEKERLLIEIAENEARIRAEIVGPVYAPSSVIEVDGEQRRIVRAEV</sequence>
<name>A0A0F9JE19_9ZZZZ</name>
<gene>
    <name evidence="1" type="ORF">LCGC14_1767530</name>
</gene>
<proteinExistence type="predicted"/>
<dbReference type="EMBL" id="LAZR01016528">
    <property type="protein sequence ID" value="KKM04111.1"/>
    <property type="molecule type" value="Genomic_DNA"/>
</dbReference>
<organism evidence="1">
    <name type="scientific">marine sediment metagenome</name>
    <dbReference type="NCBI Taxonomy" id="412755"/>
    <lineage>
        <taxon>unclassified sequences</taxon>
        <taxon>metagenomes</taxon>
        <taxon>ecological metagenomes</taxon>
    </lineage>
</organism>
<evidence type="ECO:0000313" key="1">
    <source>
        <dbReference type="EMBL" id="KKM04111.1"/>
    </source>
</evidence>
<comment type="caution">
    <text evidence="1">The sequence shown here is derived from an EMBL/GenBank/DDBJ whole genome shotgun (WGS) entry which is preliminary data.</text>
</comment>
<dbReference type="AlphaFoldDB" id="A0A0F9JE19"/>
<accession>A0A0F9JE19</accession>